<feature type="transmembrane region" description="Helical" evidence="1">
    <location>
        <begin position="49"/>
        <end position="69"/>
    </location>
</feature>
<keyword evidence="3" id="KW-1185">Reference proteome</keyword>
<evidence type="ECO:0000256" key="1">
    <source>
        <dbReference type="SAM" id="Phobius"/>
    </source>
</evidence>
<name>A0A6N4TJA5_9FIRM</name>
<accession>A0A6N4TJA5</accession>
<keyword evidence="1" id="KW-1133">Transmembrane helix</keyword>
<gene>
    <name evidence="2" type="ORF">Aargi30884_10850</name>
</gene>
<feature type="transmembrane region" description="Helical" evidence="1">
    <location>
        <begin position="232"/>
        <end position="256"/>
    </location>
</feature>
<dbReference type="Proteomes" id="UP000464754">
    <property type="component" value="Chromosome"/>
</dbReference>
<keyword evidence="1" id="KW-0812">Transmembrane</keyword>
<evidence type="ECO:0000313" key="3">
    <source>
        <dbReference type="Proteomes" id="UP000464754"/>
    </source>
</evidence>
<feature type="transmembrane region" description="Helical" evidence="1">
    <location>
        <begin position="201"/>
        <end position="220"/>
    </location>
</feature>
<proteinExistence type="predicted"/>
<protein>
    <submittedName>
        <fullName evidence="2">Uncharacterized protein</fullName>
    </submittedName>
</protein>
<dbReference type="AlphaFoldDB" id="A0A6N4TJA5"/>
<evidence type="ECO:0000313" key="2">
    <source>
        <dbReference type="EMBL" id="BBK22182.1"/>
    </source>
</evidence>
<keyword evidence="1" id="KW-0472">Membrane</keyword>
<sequence length="267" mass="30900">MKTIKDFLDFTNLSKEWKSALLVLVVSSLLYSSFYTLVMRILFMMNNSVLYYMALYLIVVFSGVVYMMILMNFLKTKREDIRKVKFRTFLLPLVLVQSIYFVLMAGGSFLSLYLIEKDMQQANMIVNVILMLFLMFYIPVQIFGAFHIYDGKRNPFSVIKSSFQTIFTHYRSVFYSILLLVVIVALYYSLTSAFFGIGYTFYPFSAVIDIMTMNPFMIACTYITEIGGNMNVLMAVIFSFVYGILICGALCFYYMFMACIHDGDVNV</sequence>
<feature type="transmembrane region" description="Helical" evidence="1">
    <location>
        <begin position="170"/>
        <end position="189"/>
    </location>
</feature>
<feature type="transmembrane region" description="Helical" evidence="1">
    <location>
        <begin position="125"/>
        <end position="149"/>
    </location>
</feature>
<feature type="transmembrane region" description="Helical" evidence="1">
    <location>
        <begin position="21"/>
        <end position="43"/>
    </location>
</feature>
<dbReference type="EMBL" id="AP019695">
    <property type="protein sequence ID" value="BBK22182.1"/>
    <property type="molecule type" value="Genomic_DNA"/>
</dbReference>
<feature type="transmembrane region" description="Helical" evidence="1">
    <location>
        <begin position="89"/>
        <end position="113"/>
    </location>
</feature>
<organism evidence="2 3">
    <name type="scientific">Amedibacterium intestinale</name>
    <dbReference type="NCBI Taxonomy" id="2583452"/>
    <lineage>
        <taxon>Bacteria</taxon>
        <taxon>Bacillati</taxon>
        <taxon>Bacillota</taxon>
        <taxon>Erysipelotrichia</taxon>
        <taxon>Erysipelotrichales</taxon>
        <taxon>Erysipelotrichaceae</taxon>
        <taxon>Amedibacterium</taxon>
    </lineage>
</organism>
<dbReference type="KEGG" id="aarg:Aargi30884_10850"/>
<dbReference type="RefSeq" id="WP_118277546.1">
    <property type="nucleotide sequence ID" value="NZ_AP019695.1"/>
</dbReference>
<reference evidence="3" key="1">
    <citation type="submission" date="2019-05" db="EMBL/GenBank/DDBJ databases">
        <title>Complete genome sequencing of Absiella argi strain JCM 30884.</title>
        <authorList>
            <person name="Sakamoto M."/>
            <person name="Murakami T."/>
            <person name="Mori H."/>
        </authorList>
    </citation>
    <scope>NUCLEOTIDE SEQUENCE [LARGE SCALE GENOMIC DNA]</scope>
    <source>
        <strain evidence="3">JCM 30884</strain>
    </source>
</reference>